<gene>
    <name evidence="1" type="ORF">OMW55_06215</name>
</gene>
<sequence>MPIEFDDHDCGEVCSLAAWRVVDSDTFAKTLAWLYLRKPRHALNIIQALQPGEANFPGNEFDAALALLSYRTDDLRAELESGDLQVKRKAENTLSKRIEQRDGLLFQHVSWLAAYLRNPGAHLSPPHVRKADKGFDGVLVRFRDDAASVSAVILCEDKATTNPRNLVTQSIWPEIEDIIDGRKDLEILDYVTAILDKIHGLDPELALRDLSWDKVRRFRVAVTVPEAQARDGTFAHIFEGFDEVAPHHPETRIGEIMSLPDVRGFLDDLAGEVRAKIDAMRAELDV</sequence>
<proteinExistence type="predicted"/>
<dbReference type="EMBL" id="JAPDOB010000001">
    <property type="protein sequence ID" value="MCW3797398.1"/>
    <property type="molecule type" value="Genomic_DNA"/>
</dbReference>
<organism evidence="1 2">
    <name type="scientific">Sphingomonas arvum</name>
    <dbReference type="NCBI Taxonomy" id="2992113"/>
    <lineage>
        <taxon>Bacteria</taxon>
        <taxon>Pseudomonadati</taxon>
        <taxon>Pseudomonadota</taxon>
        <taxon>Alphaproteobacteria</taxon>
        <taxon>Sphingomonadales</taxon>
        <taxon>Sphingomonadaceae</taxon>
        <taxon>Sphingomonas</taxon>
    </lineage>
</organism>
<reference evidence="1 2" key="1">
    <citation type="submission" date="2022-10" db="EMBL/GenBank/DDBJ databases">
        <title>Sphingomonas sp.</title>
        <authorList>
            <person name="Jin C."/>
        </authorList>
    </citation>
    <scope>NUCLEOTIDE SEQUENCE [LARGE SCALE GENOMIC DNA]</scope>
    <source>
        <strain evidence="1 2">BN140010</strain>
    </source>
</reference>
<keyword evidence="2" id="KW-1185">Reference proteome</keyword>
<dbReference type="RefSeq" id="WP_264881630.1">
    <property type="nucleotide sequence ID" value="NZ_JAPDOB010000001.1"/>
</dbReference>
<dbReference type="Proteomes" id="UP001526246">
    <property type="component" value="Unassembled WGS sequence"/>
</dbReference>
<name>A0ABT3JEA3_9SPHN</name>
<evidence type="ECO:0008006" key="3">
    <source>
        <dbReference type="Google" id="ProtNLM"/>
    </source>
</evidence>
<protein>
    <recommendedName>
        <fullName evidence="3">DUF1837 domain-containing protein</fullName>
    </recommendedName>
</protein>
<accession>A0ABT3JEA3</accession>
<evidence type="ECO:0000313" key="1">
    <source>
        <dbReference type="EMBL" id="MCW3797398.1"/>
    </source>
</evidence>
<evidence type="ECO:0000313" key="2">
    <source>
        <dbReference type="Proteomes" id="UP001526246"/>
    </source>
</evidence>
<comment type="caution">
    <text evidence="1">The sequence shown here is derived from an EMBL/GenBank/DDBJ whole genome shotgun (WGS) entry which is preliminary data.</text>
</comment>